<reference evidence="2" key="1">
    <citation type="journal article" date="2015" name="Nature">
        <title>Complex archaea that bridge the gap between prokaryotes and eukaryotes.</title>
        <authorList>
            <person name="Spang A."/>
            <person name="Saw J.H."/>
            <person name="Jorgensen S.L."/>
            <person name="Zaremba-Niedzwiedzka K."/>
            <person name="Martijn J."/>
            <person name="Lind A.E."/>
            <person name="van Eijk R."/>
            <person name="Schleper C."/>
            <person name="Guy L."/>
            <person name="Ettema T.J."/>
        </authorList>
    </citation>
    <scope>NUCLEOTIDE SEQUENCE</scope>
</reference>
<evidence type="ECO:0000256" key="1">
    <source>
        <dbReference type="SAM" id="MobiDB-lite"/>
    </source>
</evidence>
<dbReference type="AlphaFoldDB" id="A0A0F9EQ31"/>
<gene>
    <name evidence="2" type="ORF">LCGC14_2399880</name>
</gene>
<dbReference type="EMBL" id="LAZR01036010">
    <property type="protein sequence ID" value="KKL25978.1"/>
    <property type="molecule type" value="Genomic_DNA"/>
</dbReference>
<evidence type="ECO:0000313" key="2">
    <source>
        <dbReference type="EMBL" id="KKL25978.1"/>
    </source>
</evidence>
<proteinExistence type="predicted"/>
<accession>A0A0F9EQ31</accession>
<sequence length="89" mass="9865">KKKSRLQNKKTQGEIPPGKKNDGEITSLTPASVEKLIIDKLNNKSTISDAHIRMALDHVIKLKIKSDEIDENIDMEALKQIGITSTSGR</sequence>
<feature type="region of interest" description="Disordered" evidence="1">
    <location>
        <begin position="1"/>
        <end position="26"/>
    </location>
</feature>
<name>A0A0F9EQ31_9ZZZZ</name>
<feature type="non-terminal residue" evidence="2">
    <location>
        <position position="1"/>
    </location>
</feature>
<protein>
    <submittedName>
        <fullName evidence="2">Uncharacterized protein</fullName>
    </submittedName>
</protein>
<comment type="caution">
    <text evidence="2">The sequence shown here is derived from an EMBL/GenBank/DDBJ whole genome shotgun (WGS) entry which is preliminary data.</text>
</comment>
<organism evidence="2">
    <name type="scientific">marine sediment metagenome</name>
    <dbReference type="NCBI Taxonomy" id="412755"/>
    <lineage>
        <taxon>unclassified sequences</taxon>
        <taxon>metagenomes</taxon>
        <taxon>ecological metagenomes</taxon>
    </lineage>
</organism>